<accession>A0A9W6CAQ1</accession>
<dbReference type="EMBL" id="BSBO01000015">
    <property type="protein sequence ID" value="GLG04471.1"/>
    <property type="molecule type" value="Genomic_DNA"/>
</dbReference>
<dbReference type="PANTHER" id="PTHR47739:SF1">
    <property type="entry name" value="TRNA1(VAL) (ADENINE(37)-N6)-METHYLTRANSFERASE"/>
    <property type="match status" value="1"/>
</dbReference>
<dbReference type="InterPro" id="IPR050210">
    <property type="entry name" value="tRNA_Adenine-N(6)_MTase"/>
</dbReference>
<dbReference type="EMBL" id="BSCH01000028">
    <property type="protein sequence ID" value="GLG91832.1"/>
    <property type="molecule type" value="Genomic_DNA"/>
</dbReference>
<dbReference type="Proteomes" id="UP001145145">
    <property type="component" value="Unassembled WGS sequence"/>
</dbReference>
<evidence type="ECO:0000259" key="1">
    <source>
        <dbReference type="Pfam" id="PF05175"/>
    </source>
</evidence>
<evidence type="ECO:0000313" key="4">
    <source>
        <dbReference type="Proteomes" id="UP001145145"/>
    </source>
</evidence>
<keyword evidence="4" id="KW-1185">Reference proteome</keyword>
<dbReference type="AlphaFoldDB" id="A0A9W6CAQ1"/>
<feature type="domain" description="Methyltransferase small" evidence="1">
    <location>
        <begin position="19"/>
        <end position="136"/>
    </location>
</feature>
<proteinExistence type="predicted"/>
<organism evidence="2 4">
    <name type="scientific">Sellimonas catena</name>
    <dbReference type="NCBI Taxonomy" id="2994035"/>
    <lineage>
        <taxon>Bacteria</taxon>
        <taxon>Bacillati</taxon>
        <taxon>Bacillota</taxon>
        <taxon>Clostridia</taxon>
        <taxon>Lachnospirales</taxon>
        <taxon>Lachnospiraceae</taxon>
        <taxon>Sellimonas</taxon>
    </lineage>
</organism>
<dbReference type="PANTHER" id="PTHR47739">
    <property type="entry name" value="TRNA1(VAL) (ADENINE(37)-N6)-METHYLTRANSFERASE"/>
    <property type="match status" value="1"/>
</dbReference>
<dbReference type="InterPro" id="IPR029063">
    <property type="entry name" value="SAM-dependent_MTases_sf"/>
</dbReference>
<keyword evidence="2" id="KW-0489">Methyltransferase</keyword>
<dbReference type="Gene3D" id="3.40.50.150">
    <property type="entry name" value="Vaccinia Virus protein VP39"/>
    <property type="match status" value="1"/>
</dbReference>
<reference evidence="2 4" key="5">
    <citation type="journal article" date="2023" name="Int. J. Syst. Evol. Microbiol.">
        <title>Sellimonas catena sp. nov., isolated from human faeces.</title>
        <authorList>
            <person name="Hisatomi A."/>
            <person name="Ohkuma M."/>
            <person name="Sakamoto M."/>
        </authorList>
    </citation>
    <scope>NUCLEOTIDE SEQUENCE [LARGE SCALE GENOMIC DNA]</scope>
    <source>
        <strain evidence="2 4">12EGH17</strain>
        <strain evidence="3">18CBH55</strain>
    </source>
</reference>
<protein>
    <submittedName>
        <fullName evidence="2">Methyltransferase</fullName>
    </submittedName>
</protein>
<reference evidence="2" key="1">
    <citation type="submission" date="2022-11" db="EMBL/GenBank/DDBJ databases">
        <title>Draft genome sequence of Sellimonas catena strain 12EGH17.</title>
        <authorList>
            <person name="Hisatomi A."/>
            <person name="Ohkuma M."/>
            <person name="Sakamoto M."/>
        </authorList>
    </citation>
    <scope>NUCLEOTIDE SEQUENCE</scope>
    <source>
        <strain evidence="2">12EGH17</strain>
    </source>
</reference>
<name>A0A9W6CAQ1_9FIRM</name>
<keyword evidence="2" id="KW-0808">Transferase</keyword>
<gene>
    <name evidence="2" type="ORF">Selli1_16450</name>
    <name evidence="3" type="ORF">Selli2_32590</name>
</gene>
<dbReference type="InterPro" id="IPR007848">
    <property type="entry name" value="Small_mtfrase_dom"/>
</dbReference>
<dbReference type="Pfam" id="PF05175">
    <property type="entry name" value="MTS"/>
    <property type="match status" value="1"/>
</dbReference>
<reference evidence="2" key="2">
    <citation type="submission" date="2022-11" db="EMBL/GenBank/DDBJ databases">
        <title>Draft genome sequence of Sellimonas catena strain 12EGH17.</title>
        <authorList>
            <person name="Atsushi H."/>
            <person name="Moriya O."/>
            <person name="Mitsuo S."/>
        </authorList>
    </citation>
    <scope>NUCLEOTIDE SEQUENCE</scope>
    <source>
        <strain evidence="2">12EGH17</strain>
    </source>
</reference>
<dbReference type="RefSeq" id="WP_087169567.1">
    <property type="nucleotide sequence ID" value="NZ_BSBO01000015.1"/>
</dbReference>
<reference evidence="3" key="4">
    <citation type="submission" date="2022-11" db="EMBL/GenBank/DDBJ databases">
        <title>Draft genome sequence of Sellimonas catena strain 18CBH55.</title>
        <authorList>
            <person name="Atsushi H."/>
            <person name="Moriya O."/>
            <person name="Mitsuo S."/>
        </authorList>
    </citation>
    <scope>NUCLEOTIDE SEQUENCE</scope>
    <source>
        <strain evidence="3">18CBH55</strain>
    </source>
</reference>
<dbReference type="CDD" id="cd02440">
    <property type="entry name" value="AdoMet_MTases"/>
    <property type="match status" value="1"/>
</dbReference>
<sequence length="250" mass="28265">MCKLKEGERLDDLQTRGYEIIQHPGKFCFGMDAVLLASFAKVKKGERALDIGTGTGIIPILMTVKTDGEDFTGLEIQEESADMARRSVKHNHLEDKITIKTGDIKEAADYFKAASFDVITTNPPYMIGQHGITNINSAKTIARHEVLCTLDDILRESARLLKFHGRFYMVHRPFRLVEIFTKMAAYGIEPKRMRLVHPYVDKEPNMVLIEGSNKGKSRIQIEPPLIVYEKDGSYTRDLLLNYGMGRAGEE</sequence>
<reference evidence="3" key="3">
    <citation type="submission" date="2022-11" db="EMBL/GenBank/DDBJ databases">
        <title>Draft genome sequence of Sellimonas catena strain 18CBH55.</title>
        <authorList>
            <person name="Hisatomi A."/>
            <person name="Ohkuma M."/>
            <person name="Sakamoto M."/>
        </authorList>
    </citation>
    <scope>NUCLEOTIDE SEQUENCE</scope>
    <source>
        <strain evidence="3">18CBH55</strain>
    </source>
</reference>
<evidence type="ECO:0000313" key="2">
    <source>
        <dbReference type="EMBL" id="GLG04471.1"/>
    </source>
</evidence>
<dbReference type="Proteomes" id="UP001145094">
    <property type="component" value="Unassembled WGS sequence"/>
</dbReference>
<dbReference type="SUPFAM" id="SSF53335">
    <property type="entry name" value="S-adenosyl-L-methionine-dependent methyltransferases"/>
    <property type="match status" value="1"/>
</dbReference>
<evidence type="ECO:0000313" key="3">
    <source>
        <dbReference type="EMBL" id="GLG91832.1"/>
    </source>
</evidence>
<dbReference type="GO" id="GO:0032259">
    <property type="term" value="P:methylation"/>
    <property type="evidence" value="ECO:0007669"/>
    <property type="project" value="UniProtKB-KW"/>
</dbReference>
<comment type="caution">
    <text evidence="2">The sequence shown here is derived from an EMBL/GenBank/DDBJ whole genome shotgun (WGS) entry which is preliminary data.</text>
</comment>
<dbReference type="GO" id="GO:0008168">
    <property type="term" value="F:methyltransferase activity"/>
    <property type="evidence" value="ECO:0007669"/>
    <property type="project" value="UniProtKB-KW"/>
</dbReference>